<keyword evidence="2" id="KW-1185">Reference proteome</keyword>
<proteinExistence type="predicted"/>
<organism evidence="1 2">
    <name type="scientific">Ephemerocybe angulata</name>
    <dbReference type="NCBI Taxonomy" id="980116"/>
    <lineage>
        <taxon>Eukaryota</taxon>
        <taxon>Fungi</taxon>
        <taxon>Dikarya</taxon>
        <taxon>Basidiomycota</taxon>
        <taxon>Agaricomycotina</taxon>
        <taxon>Agaricomycetes</taxon>
        <taxon>Agaricomycetidae</taxon>
        <taxon>Agaricales</taxon>
        <taxon>Agaricineae</taxon>
        <taxon>Psathyrellaceae</taxon>
        <taxon>Ephemerocybe</taxon>
    </lineage>
</organism>
<reference evidence="1 2" key="1">
    <citation type="submission" date="2020-07" db="EMBL/GenBank/DDBJ databases">
        <title>Comparative genomics of pyrophilous fungi reveals a link between fire events and developmental genes.</title>
        <authorList>
            <consortium name="DOE Joint Genome Institute"/>
            <person name="Steindorff A.S."/>
            <person name="Carver A."/>
            <person name="Calhoun S."/>
            <person name="Stillman K."/>
            <person name="Liu H."/>
            <person name="Lipzen A."/>
            <person name="Pangilinan J."/>
            <person name="Labutti K."/>
            <person name="Bruns T.D."/>
            <person name="Grigoriev I.V."/>
        </authorList>
    </citation>
    <scope>NUCLEOTIDE SEQUENCE [LARGE SCALE GENOMIC DNA]</scope>
    <source>
        <strain evidence="1 2">CBS 144469</strain>
    </source>
</reference>
<name>A0A8H6HP81_9AGAR</name>
<feature type="non-terminal residue" evidence="1">
    <location>
        <position position="266"/>
    </location>
</feature>
<protein>
    <submittedName>
        <fullName evidence="1">Uncharacterized protein</fullName>
    </submittedName>
</protein>
<evidence type="ECO:0000313" key="1">
    <source>
        <dbReference type="EMBL" id="KAF6750630.1"/>
    </source>
</evidence>
<comment type="caution">
    <text evidence="1">The sequence shown here is derived from an EMBL/GenBank/DDBJ whole genome shotgun (WGS) entry which is preliminary data.</text>
</comment>
<accession>A0A8H6HP81</accession>
<dbReference type="OrthoDB" id="3062525at2759"/>
<sequence length="266" mass="30069">MGNNTMVGGYTQYLTRVQGMPPNAVKSIKKKTDNFVFAKHGERKANTIAIATLYKEKDKGGLSLQDIEAKNEAIDAMRVRTYTLPPPLRPVWCKLADRMLAKAAVKKYRNVGEKALINPFLQGWKVNLSAAGLPRNLKRMMKVGYKYHTRPTPTGATKKIMEQMPIWYHTGAKPKLVSIYGDSWGVCQREIHGIMYVGEMIEHTERLSAPGCSLRKNCKCNNCKTDRARGCENPTKCRRNAIKKLDNISPEWDPRKTTPKEAVEDD</sequence>
<dbReference type="AlphaFoldDB" id="A0A8H6HP81"/>
<evidence type="ECO:0000313" key="2">
    <source>
        <dbReference type="Proteomes" id="UP000521943"/>
    </source>
</evidence>
<gene>
    <name evidence="1" type="ORF">DFP72DRAFT_774126</name>
</gene>
<dbReference type="EMBL" id="JACGCI010000055">
    <property type="protein sequence ID" value="KAF6750630.1"/>
    <property type="molecule type" value="Genomic_DNA"/>
</dbReference>
<dbReference type="Proteomes" id="UP000521943">
    <property type="component" value="Unassembled WGS sequence"/>
</dbReference>